<evidence type="ECO:0000256" key="3">
    <source>
        <dbReference type="RuleBase" id="RU003876"/>
    </source>
</evidence>
<comment type="caution">
    <text evidence="5">The sequence shown here is derived from an EMBL/GenBank/DDBJ whole genome shotgun (WGS) entry which is preliminary data.</text>
</comment>
<dbReference type="GO" id="GO:0005634">
    <property type="term" value="C:nucleus"/>
    <property type="evidence" value="ECO:0007669"/>
    <property type="project" value="InterPro"/>
</dbReference>
<sequence>MEALVRQLKDVDEKLAELEERAAVLKNNLEVKKAEKCKPFYARRFEIISGKSKPNDSELEGFADGSPEEAGNEGTYTGIPYFWLTVLRNQDTVSEHISKRDEDALQYLEDIRCCKPSDTKALGGFRVEFHFSSNPYFSQKVLWKQICVADNLSPQGMQAADIADTHCTVNWKDGMNLTFRAVDKKKDKDAKKAKKGKKGNPLTSGSDGVKLKPCASFFSLFTPTMEALQNEMDFAEDPTAARLGLTALREKAQARAEKTAAIHFEILGALRQEVIPKAASIFSTGSLHEPVTGGSHEAGYDDDDEFEVVSAAEQSVDTLPLPVRKRLHAVQTLQSRAAAECMTCAADAFRDLCALDTERQQLFDKRTAALSTSPPEKAEEKSTAIPRFWLLALKARLRSVPWT</sequence>
<evidence type="ECO:0000256" key="2">
    <source>
        <dbReference type="ARBA" id="ARBA00023186"/>
    </source>
</evidence>
<dbReference type="AlphaFoldDB" id="A0AAE0ESX7"/>
<dbReference type="GO" id="GO:0042393">
    <property type="term" value="F:histone binding"/>
    <property type="evidence" value="ECO:0007669"/>
    <property type="project" value="UniProtKB-ARBA"/>
</dbReference>
<comment type="similarity">
    <text evidence="1 3">Belongs to the nucleosome assembly protein (NAP) family.</text>
</comment>
<protein>
    <recommendedName>
        <fullName evidence="7">Nucleosome assembly protein</fullName>
    </recommendedName>
</protein>
<dbReference type="Proteomes" id="UP001190700">
    <property type="component" value="Unassembled WGS sequence"/>
</dbReference>
<gene>
    <name evidence="5" type="ORF">CYMTET_50669</name>
</gene>
<dbReference type="InterPro" id="IPR002164">
    <property type="entry name" value="NAP_family"/>
</dbReference>
<evidence type="ECO:0008006" key="7">
    <source>
        <dbReference type="Google" id="ProtNLM"/>
    </source>
</evidence>
<evidence type="ECO:0000313" key="6">
    <source>
        <dbReference type="Proteomes" id="UP001190700"/>
    </source>
</evidence>
<organism evidence="5 6">
    <name type="scientific">Cymbomonas tetramitiformis</name>
    <dbReference type="NCBI Taxonomy" id="36881"/>
    <lineage>
        <taxon>Eukaryota</taxon>
        <taxon>Viridiplantae</taxon>
        <taxon>Chlorophyta</taxon>
        <taxon>Pyramimonadophyceae</taxon>
        <taxon>Pyramimonadales</taxon>
        <taxon>Pyramimonadaceae</taxon>
        <taxon>Cymbomonas</taxon>
    </lineage>
</organism>
<dbReference type="Pfam" id="PF00956">
    <property type="entry name" value="NAP"/>
    <property type="match status" value="1"/>
</dbReference>
<name>A0AAE0ESX7_9CHLO</name>
<dbReference type="SUPFAM" id="SSF143113">
    <property type="entry name" value="NAP-like"/>
    <property type="match status" value="2"/>
</dbReference>
<keyword evidence="6" id="KW-1185">Reference proteome</keyword>
<dbReference type="EMBL" id="LGRX02033927">
    <property type="protein sequence ID" value="KAK3239406.1"/>
    <property type="molecule type" value="Genomic_DNA"/>
</dbReference>
<dbReference type="Gene3D" id="3.30.1120.90">
    <property type="entry name" value="Nucleosome assembly protein"/>
    <property type="match status" value="1"/>
</dbReference>
<reference evidence="5 6" key="1">
    <citation type="journal article" date="2015" name="Genome Biol. Evol.">
        <title>Comparative Genomics of a Bacterivorous Green Alga Reveals Evolutionary Causalities and Consequences of Phago-Mixotrophic Mode of Nutrition.</title>
        <authorList>
            <person name="Burns J.A."/>
            <person name="Paasch A."/>
            <person name="Narechania A."/>
            <person name="Kim E."/>
        </authorList>
    </citation>
    <scope>NUCLEOTIDE SEQUENCE [LARGE SCALE GENOMIC DNA]</scope>
    <source>
        <strain evidence="5 6">PLY_AMNH</strain>
    </source>
</reference>
<feature type="coiled-coil region" evidence="4">
    <location>
        <begin position="1"/>
        <end position="35"/>
    </location>
</feature>
<keyword evidence="4" id="KW-0175">Coiled coil</keyword>
<dbReference type="InterPro" id="IPR037231">
    <property type="entry name" value="NAP-like_sf"/>
</dbReference>
<proteinExistence type="inferred from homology"/>
<dbReference type="GO" id="GO:0000724">
    <property type="term" value="P:double-strand break repair via homologous recombination"/>
    <property type="evidence" value="ECO:0007669"/>
    <property type="project" value="UniProtKB-ARBA"/>
</dbReference>
<dbReference type="PANTHER" id="PTHR11875">
    <property type="entry name" value="TESTIS-SPECIFIC Y-ENCODED PROTEIN"/>
    <property type="match status" value="1"/>
</dbReference>
<evidence type="ECO:0000256" key="4">
    <source>
        <dbReference type="SAM" id="Coils"/>
    </source>
</evidence>
<evidence type="ECO:0000256" key="1">
    <source>
        <dbReference type="ARBA" id="ARBA00009947"/>
    </source>
</evidence>
<evidence type="ECO:0000313" key="5">
    <source>
        <dbReference type="EMBL" id="KAK3239406.1"/>
    </source>
</evidence>
<accession>A0AAE0ESX7</accession>
<keyword evidence="2" id="KW-0143">Chaperone</keyword>
<dbReference type="GO" id="GO:0006334">
    <property type="term" value="P:nucleosome assembly"/>
    <property type="evidence" value="ECO:0007669"/>
    <property type="project" value="InterPro"/>
</dbReference>